<keyword evidence="2" id="KW-1133">Transmembrane helix</keyword>
<reference evidence="4 5" key="1">
    <citation type="journal article" date="2019" name="Int. J. Syst. Evol. Microbiol.">
        <title>The Global Catalogue of Microorganisms (GCM) 10K type strain sequencing project: providing services to taxonomists for standard genome sequencing and annotation.</title>
        <authorList>
            <consortium name="The Broad Institute Genomics Platform"/>
            <consortium name="The Broad Institute Genome Sequencing Center for Infectious Disease"/>
            <person name="Wu L."/>
            <person name="Ma J."/>
        </authorList>
    </citation>
    <scope>NUCLEOTIDE SEQUENCE [LARGE SCALE GENOMIC DNA]</scope>
    <source>
        <strain evidence="4 5">JCM 16328</strain>
    </source>
</reference>
<keyword evidence="5" id="KW-1185">Reference proteome</keyword>
<feature type="compositionally biased region" description="Low complexity" evidence="1">
    <location>
        <begin position="170"/>
        <end position="202"/>
    </location>
</feature>
<feature type="transmembrane region" description="Helical" evidence="2">
    <location>
        <begin position="240"/>
        <end position="258"/>
    </location>
</feature>
<dbReference type="PANTHER" id="PTHR43096">
    <property type="entry name" value="DNAJ HOMOLOG 1, MITOCHONDRIAL-RELATED"/>
    <property type="match status" value="1"/>
</dbReference>
<keyword evidence="2" id="KW-0472">Membrane</keyword>
<feature type="domain" description="J" evidence="3">
    <location>
        <begin position="4"/>
        <end position="68"/>
    </location>
</feature>
<feature type="region of interest" description="Disordered" evidence="1">
    <location>
        <begin position="78"/>
        <end position="216"/>
    </location>
</feature>
<accession>A0AAV3TBU9</accession>
<dbReference type="InterPro" id="IPR001623">
    <property type="entry name" value="DnaJ_domain"/>
</dbReference>
<dbReference type="PROSITE" id="PS50076">
    <property type="entry name" value="DNAJ_2"/>
    <property type="match status" value="1"/>
</dbReference>
<dbReference type="GO" id="GO:0005737">
    <property type="term" value="C:cytoplasm"/>
    <property type="evidence" value="ECO:0007669"/>
    <property type="project" value="TreeGrafter"/>
</dbReference>
<comment type="caution">
    <text evidence="4">The sequence shown here is derived from an EMBL/GenBank/DDBJ whole genome shotgun (WGS) entry which is preliminary data.</text>
</comment>
<feature type="compositionally biased region" description="Low complexity" evidence="1">
    <location>
        <begin position="105"/>
        <end position="120"/>
    </location>
</feature>
<dbReference type="PANTHER" id="PTHR43096:SF58">
    <property type="entry name" value="CHAPERONE DNAJ-DOMAIN SUPERFAMILY PROTEIN"/>
    <property type="match status" value="1"/>
</dbReference>
<dbReference type="InterPro" id="IPR036869">
    <property type="entry name" value="J_dom_sf"/>
</dbReference>
<evidence type="ECO:0000313" key="4">
    <source>
        <dbReference type="EMBL" id="GAA0675437.1"/>
    </source>
</evidence>
<evidence type="ECO:0000313" key="5">
    <source>
        <dbReference type="Proteomes" id="UP001500420"/>
    </source>
</evidence>
<sequence length="338" mass="35606">MTESFYDVLGVSETADQEEITAAYREKVKEYHPDVSDRDDAAERFKAVTRAEEVLGDETERARYDRLGHDAYVRHLDGTNAADNERSPWTNAGGGDGTDSGGGASRSDAGGSSASGTSSTWERARSAAGADDEYESSQHRRQRRRRRAHERRADASWTVGGEGQERDGTDGATGETAGSASSADAGRTASSAGAAGASSSTGADGGAASGSGSSSYTVHDWEATDRSFIGERPSLTRNELVQTVILGLLYPALLYSSVTPAFSLLTNLVVAALTLLLISYLLTVPLVGGTVFGVWSVLAPLTVASMGYDLVSVPMIVAALGCWIPLGYSITVAYVLRW</sequence>
<dbReference type="SMART" id="SM00271">
    <property type="entry name" value="DnaJ"/>
    <property type="match status" value="1"/>
</dbReference>
<dbReference type="Proteomes" id="UP001500420">
    <property type="component" value="Unassembled WGS sequence"/>
</dbReference>
<organism evidence="4 5">
    <name type="scientific">Natronoarchaeum mannanilyticum</name>
    <dbReference type="NCBI Taxonomy" id="926360"/>
    <lineage>
        <taxon>Archaea</taxon>
        <taxon>Methanobacteriati</taxon>
        <taxon>Methanobacteriota</taxon>
        <taxon>Stenosarchaea group</taxon>
        <taxon>Halobacteria</taxon>
        <taxon>Halobacteriales</taxon>
        <taxon>Natronoarchaeaceae</taxon>
    </lineage>
</organism>
<protein>
    <recommendedName>
        <fullName evidence="3">J domain-containing protein</fullName>
    </recommendedName>
</protein>
<keyword evidence="2" id="KW-0812">Transmembrane</keyword>
<feature type="compositionally biased region" description="Gly residues" evidence="1">
    <location>
        <begin position="92"/>
        <end position="104"/>
    </location>
</feature>
<dbReference type="AlphaFoldDB" id="A0AAV3TBU9"/>
<dbReference type="Gene3D" id="1.10.287.110">
    <property type="entry name" value="DnaJ domain"/>
    <property type="match status" value="1"/>
</dbReference>
<proteinExistence type="predicted"/>
<dbReference type="Pfam" id="PF00226">
    <property type="entry name" value="DnaJ"/>
    <property type="match status" value="1"/>
</dbReference>
<dbReference type="SUPFAM" id="SSF46565">
    <property type="entry name" value="Chaperone J-domain"/>
    <property type="match status" value="1"/>
</dbReference>
<dbReference type="GO" id="GO:0051082">
    <property type="term" value="F:unfolded protein binding"/>
    <property type="evidence" value="ECO:0007669"/>
    <property type="project" value="TreeGrafter"/>
</dbReference>
<dbReference type="PRINTS" id="PR00625">
    <property type="entry name" value="JDOMAIN"/>
</dbReference>
<dbReference type="CDD" id="cd06257">
    <property type="entry name" value="DnaJ"/>
    <property type="match status" value="1"/>
</dbReference>
<evidence type="ECO:0000256" key="1">
    <source>
        <dbReference type="SAM" id="MobiDB-lite"/>
    </source>
</evidence>
<dbReference type="RefSeq" id="WP_343774250.1">
    <property type="nucleotide sequence ID" value="NZ_BAAADV010000004.1"/>
</dbReference>
<evidence type="ECO:0000256" key="2">
    <source>
        <dbReference type="SAM" id="Phobius"/>
    </source>
</evidence>
<dbReference type="GO" id="GO:0042026">
    <property type="term" value="P:protein refolding"/>
    <property type="evidence" value="ECO:0007669"/>
    <property type="project" value="TreeGrafter"/>
</dbReference>
<gene>
    <name evidence="4" type="ORF">GCM10009020_23860</name>
</gene>
<dbReference type="EMBL" id="BAAADV010000004">
    <property type="protein sequence ID" value="GAA0675437.1"/>
    <property type="molecule type" value="Genomic_DNA"/>
</dbReference>
<feature type="transmembrane region" description="Helical" evidence="2">
    <location>
        <begin position="314"/>
        <end position="336"/>
    </location>
</feature>
<name>A0AAV3TBU9_9EURY</name>
<evidence type="ECO:0000259" key="3">
    <source>
        <dbReference type="PROSITE" id="PS50076"/>
    </source>
</evidence>
<feature type="compositionally biased region" description="Basic residues" evidence="1">
    <location>
        <begin position="139"/>
        <end position="150"/>
    </location>
</feature>